<evidence type="ECO:0000259" key="4">
    <source>
        <dbReference type="PROSITE" id="PS50974"/>
    </source>
</evidence>
<accession>A0ABW3MIA8</accession>
<organism evidence="5 6">
    <name type="scientific">Kibdelosporangium lantanae</name>
    <dbReference type="NCBI Taxonomy" id="1497396"/>
    <lineage>
        <taxon>Bacteria</taxon>
        <taxon>Bacillati</taxon>
        <taxon>Actinomycetota</taxon>
        <taxon>Actinomycetes</taxon>
        <taxon>Pseudonocardiales</taxon>
        <taxon>Pseudonocardiaceae</taxon>
        <taxon>Kibdelosporangium</taxon>
    </lineage>
</organism>
<dbReference type="Gene3D" id="3.10.196.10">
    <property type="entry name" value="Vitamin B12-dependent methionine synthase, activation domain"/>
    <property type="match status" value="1"/>
</dbReference>
<evidence type="ECO:0000256" key="1">
    <source>
        <dbReference type="ARBA" id="ARBA00022723"/>
    </source>
</evidence>
<gene>
    <name evidence="5" type="ORF">ACFQ1S_34950</name>
</gene>
<proteinExistence type="predicted"/>
<dbReference type="InterPro" id="IPR037010">
    <property type="entry name" value="VitB12-dep_Met_synth_activ_sf"/>
</dbReference>
<dbReference type="PANTHER" id="PTHR45833:SF1">
    <property type="entry name" value="METHIONINE SYNTHASE"/>
    <property type="match status" value="1"/>
</dbReference>
<dbReference type="Proteomes" id="UP001597045">
    <property type="component" value="Unassembled WGS sequence"/>
</dbReference>
<feature type="domain" description="AdoMet activation" evidence="4">
    <location>
        <begin position="1"/>
        <end position="96"/>
    </location>
</feature>
<comment type="caution">
    <text evidence="5">The sequence shown here is derived from an EMBL/GenBank/DDBJ whole genome shotgun (WGS) entry which is preliminary data.</text>
</comment>
<reference evidence="6" key="1">
    <citation type="journal article" date="2019" name="Int. J. Syst. Evol. Microbiol.">
        <title>The Global Catalogue of Microorganisms (GCM) 10K type strain sequencing project: providing services to taxonomists for standard genome sequencing and annotation.</title>
        <authorList>
            <consortium name="The Broad Institute Genomics Platform"/>
            <consortium name="The Broad Institute Genome Sequencing Center for Infectious Disease"/>
            <person name="Wu L."/>
            <person name="Ma J."/>
        </authorList>
    </citation>
    <scope>NUCLEOTIDE SEQUENCE [LARGE SCALE GENOMIC DNA]</scope>
    <source>
        <strain evidence="6">JCM 31486</strain>
    </source>
</reference>
<dbReference type="InterPro" id="IPR004223">
    <property type="entry name" value="VitB12-dep_Met_synth_activ_dom"/>
</dbReference>
<protein>
    <submittedName>
        <fullName evidence="5">Vitamin B12 dependent-methionine synthase activation domain-containing protein</fullName>
    </submittedName>
</protein>
<name>A0ABW3MIA8_9PSEU</name>
<dbReference type="PANTHER" id="PTHR45833">
    <property type="entry name" value="METHIONINE SYNTHASE"/>
    <property type="match status" value="1"/>
</dbReference>
<keyword evidence="3" id="KW-0808">Transferase</keyword>
<keyword evidence="2" id="KW-0170">Cobalt</keyword>
<dbReference type="Pfam" id="PF02965">
    <property type="entry name" value="Met_synt_B12"/>
    <property type="match status" value="1"/>
</dbReference>
<evidence type="ECO:0000256" key="2">
    <source>
        <dbReference type="ARBA" id="ARBA00023285"/>
    </source>
</evidence>
<keyword evidence="3" id="KW-0489">Methyltransferase</keyword>
<keyword evidence="1" id="KW-0479">Metal-binding</keyword>
<evidence type="ECO:0000256" key="3">
    <source>
        <dbReference type="PROSITE-ProRule" id="PRU00346"/>
    </source>
</evidence>
<evidence type="ECO:0000313" key="5">
    <source>
        <dbReference type="EMBL" id="MFD1050358.1"/>
    </source>
</evidence>
<evidence type="ECO:0000313" key="6">
    <source>
        <dbReference type="Proteomes" id="UP001597045"/>
    </source>
</evidence>
<sequence>RGIRPALGYPASPDHSLKKDLFDLLKAQEIGLDLTTSYAMTPAASVSGLIFAHPASRYFTVGRVGRDQIEDAYELWQALGEPGRARFGITVTPDQQELWLDEADSPYRWDLAG</sequence>
<dbReference type="InterPro" id="IPR050554">
    <property type="entry name" value="Met_Synthase/Corrinoid"/>
</dbReference>
<dbReference type="SUPFAM" id="SSF56507">
    <property type="entry name" value="Methionine synthase activation domain-like"/>
    <property type="match status" value="1"/>
</dbReference>
<keyword evidence="6" id="KW-1185">Reference proteome</keyword>
<dbReference type="PROSITE" id="PS50974">
    <property type="entry name" value="ADOMET_ACTIVATION"/>
    <property type="match status" value="1"/>
</dbReference>
<feature type="non-terminal residue" evidence="5">
    <location>
        <position position="1"/>
    </location>
</feature>
<dbReference type="EMBL" id="JBHTIS010002781">
    <property type="protein sequence ID" value="MFD1050358.1"/>
    <property type="molecule type" value="Genomic_DNA"/>
</dbReference>